<protein>
    <submittedName>
        <fullName evidence="2">Uncharacterized protein</fullName>
    </submittedName>
</protein>
<proteinExistence type="predicted"/>
<name>A0A2U1MI46_ARTAN</name>
<gene>
    <name evidence="2" type="ORF">CTI12_AA383310</name>
</gene>
<evidence type="ECO:0000256" key="1">
    <source>
        <dbReference type="SAM" id="MobiDB-lite"/>
    </source>
</evidence>
<dbReference type="PANTHER" id="PTHR35123:SF2">
    <property type="entry name" value="UBIQUITIN CARBOXYL-TERMINAL HYDROLASE-LIKE PROTEIN"/>
    <property type="match status" value="1"/>
</dbReference>
<dbReference type="AlphaFoldDB" id="A0A2U1MI46"/>
<accession>A0A2U1MI46</accession>
<evidence type="ECO:0000313" key="2">
    <source>
        <dbReference type="EMBL" id="PWA60935.1"/>
    </source>
</evidence>
<dbReference type="EMBL" id="PKPP01005223">
    <property type="protein sequence ID" value="PWA60935.1"/>
    <property type="molecule type" value="Genomic_DNA"/>
</dbReference>
<comment type="caution">
    <text evidence="2">The sequence shown here is derived from an EMBL/GenBank/DDBJ whole genome shotgun (WGS) entry which is preliminary data.</text>
</comment>
<dbReference type="PANTHER" id="PTHR35123">
    <property type="entry name" value="OS07G0633900 PROTEIN-RELATED"/>
    <property type="match status" value="1"/>
</dbReference>
<feature type="compositionally biased region" description="Basic and acidic residues" evidence="1">
    <location>
        <begin position="31"/>
        <end position="40"/>
    </location>
</feature>
<keyword evidence="3" id="KW-1185">Reference proteome</keyword>
<dbReference type="OrthoDB" id="693585at2759"/>
<dbReference type="Proteomes" id="UP000245207">
    <property type="component" value="Unassembled WGS sequence"/>
</dbReference>
<organism evidence="2 3">
    <name type="scientific">Artemisia annua</name>
    <name type="common">Sweet wormwood</name>
    <dbReference type="NCBI Taxonomy" id="35608"/>
    <lineage>
        <taxon>Eukaryota</taxon>
        <taxon>Viridiplantae</taxon>
        <taxon>Streptophyta</taxon>
        <taxon>Embryophyta</taxon>
        <taxon>Tracheophyta</taxon>
        <taxon>Spermatophyta</taxon>
        <taxon>Magnoliopsida</taxon>
        <taxon>eudicotyledons</taxon>
        <taxon>Gunneridae</taxon>
        <taxon>Pentapetalae</taxon>
        <taxon>asterids</taxon>
        <taxon>campanulids</taxon>
        <taxon>Asterales</taxon>
        <taxon>Asteraceae</taxon>
        <taxon>Asteroideae</taxon>
        <taxon>Anthemideae</taxon>
        <taxon>Artemisiinae</taxon>
        <taxon>Artemisia</taxon>
    </lineage>
</organism>
<sequence length="124" mass="14125">MSNNNQTACDDVSDQKNSQNKYKNSQKKGKVKEMDMEKKASGYRRRAKRVVLTRIKTAKKFRIRSLSSSGGRCCLCIKKRLESCGESPTSDPNSSEFSFDSLKSLIENNDFYLNECNTHLDVNL</sequence>
<evidence type="ECO:0000313" key="3">
    <source>
        <dbReference type="Proteomes" id="UP000245207"/>
    </source>
</evidence>
<reference evidence="2 3" key="1">
    <citation type="journal article" date="2018" name="Mol. Plant">
        <title>The genome of Artemisia annua provides insight into the evolution of Asteraceae family and artemisinin biosynthesis.</title>
        <authorList>
            <person name="Shen Q."/>
            <person name="Zhang L."/>
            <person name="Liao Z."/>
            <person name="Wang S."/>
            <person name="Yan T."/>
            <person name="Shi P."/>
            <person name="Liu M."/>
            <person name="Fu X."/>
            <person name="Pan Q."/>
            <person name="Wang Y."/>
            <person name="Lv Z."/>
            <person name="Lu X."/>
            <person name="Zhang F."/>
            <person name="Jiang W."/>
            <person name="Ma Y."/>
            <person name="Chen M."/>
            <person name="Hao X."/>
            <person name="Li L."/>
            <person name="Tang Y."/>
            <person name="Lv G."/>
            <person name="Zhou Y."/>
            <person name="Sun X."/>
            <person name="Brodelius P.E."/>
            <person name="Rose J.K.C."/>
            <person name="Tang K."/>
        </authorList>
    </citation>
    <scope>NUCLEOTIDE SEQUENCE [LARGE SCALE GENOMIC DNA]</scope>
    <source>
        <strain evidence="3">cv. Huhao1</strain>
        <tissue evidence="2">Leaf</tissue>
    </source>
</reference>
<feature type="region of interest" description="Disordered" evidence="1">
    <location>
        <begin position="1"/>
        <end position="44"/>
    </location>
</feature>